<feature type="region of interest" description="Disordered" evidence="7">
    <location>
        <begin position="153"/>
        <end position="172"/>
    </location>
</feature>
<comment type="function">
    <text evidence="6">Catalyzes the adenylation of molybdopterin as part of the biosynthesis of the molybdenum-cofactor.</text>
</comment>
<dbReference type="InterPro" id="IPR051920">
    <property type="entry name" value="MPT_Adenylyltrnsfr/MoaC-Rel"/>
</dbReference>
<evidence type="ECO:0000256" key="1">
    <source>
        <dbReference type="ARBA" id="ARBA00005046"/>
    </source>
</evidence>
<dbReference type="Proteomes" id="UP000515312">
    <property type="component" value="Chromosome"/>
</dbReference>
<dbReference type="PROSITE" id="PS01078">
    <property type="entry name" value="MOCF_BIOSYNTHESIS_1"/>
    <property type="match status" value="1"/>
</dbReference>
<dbReference type="CDD" id="cd00886">
    <property type="entry name" value="MogA_MoaB"/>
    <property type="match status" value="1"/>
</dbReference>
<dbReference type="SUPFAM" id="SSF53218">
    <property type="entry name" value="Molybdenum cofactor biosynthesis proteins"/>
    <property type="match status" value="1"/>
</dbReference>
<dbReference type="KEGG" id="adin:H7849_20205"/>
<evidence type="ECO:0000313" key="10">
    <source>
        <dbReference type="Proteomes" id="UP000515312"/>
    </source>
</evidence>
<keyword evidence="4" id="KW-0501">Molybdenum cofactor biosynthesis</keyword>
<evidence type="ECO:0000256" key="6">
    <source>
        <dbReference type="ARBA" id="ARBA00058212"/>
    </source>
</evidence>
<dbReference type="AlphaFoldDB" id="A0A7G8BFQ9"/>
<gene>
    <name evidence="9" type="ORF">H7849_20205</name>
</gene>
<comment type="pathway">
    <text evidence="1">Cofactor biosynthesis; molybdopterin biosynthesis.</text>
</comment>
<evidence type="ECO:0000256" key="2">
    <source>
        <dbReference type="ARBA" id="ARBA00012509"/>
    </source>
</evidence>
<protein>
    <recommendedName>
        <fullName evidence="3">Molybdopterin adenylyltransferase</fullName>
        <ecNumber evidence="2">2.7.7.75</ecNumber>
    </recommendedName>
</protein>
<dbReference type="EMBL" id="CP060394">
    <property type="protein sequence ID" value="QNI31379.1"/>
    <property type="molecule type" value="Genomic_DNA"/>
</dbReference>
<comment type="catalytic activity">
    <reaction evidence="5">
        <text>molybdopterin + ATP + H(+) = adenylyl-molybdopterin + diphosphate</text>
        <dbReference type="Rhea" id="RHEA:31331"/>
        <dbReference type="ChEBI" id="CHEBI:15378"/>
        <dbReference type="ChEBI" id="CHEBI:30616"/>
        <dbReference type="ChEBI" id="CHEBI:33019"/>
        <dbReference type="ChEBI" id="CHEBI:58698"/>
        <dbReference type="ChEBI" id="CHEBI:62727"/>
        <dbReference type="EC" id="2.7.7.75"/>
    </reaction>
</comment>
<dbReference type="GO" id="GO:0006777">
    <property type="term" value="P:Mo-molybdopterin cofactor biosynthetic process"/>
    <property type="evidence" value="ECO:0007669"/>
    <property type="project" value="UniProtKB-KW"/>
</dbReference>
<organism evidence="9 10">
    <name type="scientific">Alloacidobacterium dinghuense</name>
    <dbReference type="NCBI Taxonomy" id="2763107"/>
    <lineage>
        <taxon>Bacteria</taxon>
        <taxon>Pseudomonadati</taxon>
        <taxon>Acidobacteriota</taxon>
        <taxon>Terriglobia</taxon>
        <taxon>Terriglobales</taxon>
        <taxon>Acidobacteriaceae</taxon>
        <taxon>Alloacidobacterium</taxon>
    </lineage>
</organism>
<evidence type="ECO:0000256" key="4">
    <source>
        <dbReference type="ARBA" id="ARBA00023150"/>
    </source>
</evidence>
<dbReference type="SMART" id="SM00852">
    <property type="entry name" value="MoCF_biosynth"/>
    <property type="match status" value="1"/>
</dbReference>
<dbReference type="GO" id="GO:0061598">
    <property type="term" value="F:molybdopterin adenylyltransferase activity"/>
    <property type="evidence" value="ECO:0007669"/>
    <property type="project" value="UniProtKB-EC"/>
</dbReference>
<accession>A0A7G8BFQ9</accession>
<keyword evidence="10" id="KW-1185">Reference proteome</keyword>
<dbReference type="Gene3D" id="3.40.980.10">
    <property type="entry name" value="MoaB/Mog-like domain"/>
    <property type="match status" value="1"/>
</dbReference>
<evidence type="ECO:0000313" key="9">
    <source>
        <dbReference type="EMBL" id="QNI31379.1"/>
    </source>
</evidence>
<evidence type="ECO:0000256" key="5">
    <source>
        <dbReference type="ARBA" id="ARBA00051131"/>
    </source>
</evidence>
<dbReference type="UniPathway" id="UPA00344"/>
<evidence type="ECO:0000256" key="7">
    <source>
        <dbReference type="SAM" id="MobiDB-lite"/>
    </source>
</evidence>
<dbReference type="InterPro" id="IPR036425">
    <property type="entry name" value="MoaB/Mog-like_dom_sf"/>
</dbReference>
<evidence type="ECO:0000256" key="3">
    <source>
        <dbReference type="ARBA" id="ARBA00013491"/>
    </source>
</evidence>
<dbReference type="RefSeq" id="WP_186741965.1">
    <property type="nucleotide sequence ID" value="NZ_CP060394.1"/>
</dbReference>
<dbReference type="InterPro" id="IPR008284">
    <property type="entry name" value="MoCF_biosynth_CS"/>
</dbReference>
<feature type="domain" description="MoaB/Mog" evidence="8">
    <location>
        <begin position="5"/>
        <end position="147"/>
    </location>
</feature>
<dbReference type="EC" id="2.7.7.75" evidence="2"/>
<dbReference type="InterPro" id="IPR001453">
    <property type="entry name" value="MoaB/Mog_dom"/>
</dbReference>
<dbReference type="NCBIfam" id="TIGR00177">
    <property type="entry name" value="molyb_syn"/>
    <property type="match status" value="1"/>
</dbReference>
<name>A0A7G8BFQ9_9BACT</name>
<feature type="compositionally biased region" description="Polar residues" evidence="7">
    <location>
        <begin position="162"/>
        <end position="172"/>
    </location>
</feature>
<proteinExistence type="predicted"/>
<dbReference type="Pfam" id="PF00994">
    <property type="entry name" value="MoCF_biosynth"/>
    <property type="match status" value="1"/>
</dbReference>
<dbReference type="PANTHER" id="PTHR43764:SF1">
    <property type="entry name" value="MOLYBDOPTERIN MOLYBDOTRANSFERASE"/>
    <property type="match status" value="1"/>
</dbReference>
<dbReference type="PANTHER" id="PTHR43764">
    <property type="entry name" value="MOLYBDENUM COFACTOR BIOSYNTHESIS"/>
    <property type="match status" value="1"/>
</dbReference>
<sequence length="172" mass="17879">MPHAAVITVSDSCYQGSRVDGSGPAVAEVLTSRGFQVVEQVTVPDERPAIEAALRSCASRADLVVTTGGTGIALRDVTPEATRSACDRLLDGVPELMRAVGREETIHASLSRALCGTLGKSLILNLPGSPRGAVTSLTAVLPLLSHALTLLKGDEAPHPEPGQQSDESTSRF</sequence>
<reference evidence="9 10" key="1">
    <citation type="submission" date="2020-08" db="EMBL/GenBank/DDBJ databases">
        <title>Edaphobacter telluris sp. nov. and Acidobacterium dinghuensis sp. nov., two acidobacteria isolated from forest soil.</title>
        <authorList>
            <person name="Fu J."/>
            <person name="Qiu L."/>
        </authorList>
    </citation>
    <scope>NUCLEOTIDE SEQUENCE [LARGE SCALE GENOMIC DNA]</scope>
    <source>
        <strain evidence="9">4Y35</strain>
    </source>
</reference>
<evidence type="ECO:0000259" key="8">
    <source>
        <dbReference type="SMART" id="SM00852"/>
    </source>
</evidence>